<feature type="domain" description="Glycosyl transferase family 1" evidence="1">
    <location>
        <begin position="203"/>
        <end position="352"/>
    </location>
</feature>
<dbReference type="OrthoDB" id="9790710at2"/>
<name>A0A1M7SYC1_9BACT</name>
<evidence type="ECO:0000313" key="2">
    <source>
        <dbReference type="EMBL" id="SHN63470.1"/>
    </source>
</evidence>
<dbReference type="RefSeq" id="WP_072697061.1">
    <property type="nucleotide sequence ID" value="NZ_FRDI01000005.1"/>
</dbReference>
<dbReference type="PANTHER" id="PTHR12526">
    <property type="entry name" value="GLYCOSYLTRANSFERASE"/>
    <property type="match status" value="1"/>
</dbReference>
<dbReference type="Pfam" id="PF00534">
    <property type="entry name" value="Glycos_transf_1"/>
    <property type="match status" value="1"/>
</dbReference>
<organism evidence="2 3">
    <name type="scientific">Desulfovibrio litoralis DSM 11393</name>
    <dbReference type="NCBI Taxonomy" id="1121455"/>
    <lineage>
        <taxon>Bacteria</taxon>
        <taxon>Pseudomonadati</taxon>
        <taxon>Thermodesulfobacteriota</taxon>
        <taxon>Desulfovibrionia</taxon>
        <taxon>Desulfovibrionales</taxon>
        <taxon>Desulfovibrionaceae</taxon>
        <taxon>Desulfovibrio</taxon>
    </lineage>
</organism>
<dbReference type="CDD" id="cd03801">
    <property type="entry name" value="GT4_PimA-like"/>
    <property type="match status" value="1"/>
</dbReference>
<dbReference type="Gene3D" id="3.40.50.2000">
    <property type="entry name" value="Glycogen Phosphorylase B"/>
    <property type="match status" value="1"/>
</dbReference>
<dbReference type="Proteomes" id="UP000186469">
    <property type="component" value="Unassembled WGS sequence"/>
</dbReference>
<dbReference type="EMBL" id="FRDI01000005">
    <property type="protein sequence ID" value="SHN63470.1"/>
    <property type="molecule type" value="Genomic_DNA"/>
</dbReference>
<proteinExistence type="predicted"/>
<dbReference type="InterPro" id="IPR001296">
    <property type="entry name" value="Glyco_trans_1"/>
</dbReference>
<keyword evidence="2" id="KW-0808">Transferase</keyword>
<keyword evidence="3" id="KW-1185">Reference proteome</keyword>
<accession>A0A1M7SYC1</accession>
<evidence type="ECO:0000313" key="3">
    <source>
        <dbReference type="Proteomes" id="UP000186469"/>
    </source>
</evidence>
<reference evidence="2 3" key="1">
    <citation type="submission" date="2016-12" db="EMBL/GenBank/DDBJ databases">
        <authorList>
            <person name="Song W.-J."/>
            <person name="Kurnit D.M."/>
        </authorList>
    </citation>
    <scope>NUCLEOTIDE SEQUENCE [LARGE SCALE GENOMIC DNA]</scope>
    <source>
        <strain evidence="2 3">DSM 11393</strain>
    </source>
</reference>
<dbReference type="AlphaFoldDB" id="A0A1M7SYC1"/>
<protein>
    <submittedName>
        <fullName evidence="2">Glycosyltransferase involved in cell wall bisynthesis</fullName>
    </submittedName>
</protein>
<evidence type="ECO:0000259" key="1">
    <source>
        <dbReference type="Pfam" id="PF00534"/>
    </source>
</evidence>
<dbReference type="GO" id="GO:0016757">
    <property type="term" value="F:glycosyltransferase activity"/>
    <property type="evidence" value="ECO:0007669"/>
    <property type="project" value="InterPro"/>
</dbReference>
<dbReference type="STRING" id="1121455.SAMN02745728_01377"/>
<dbReference type="PANTHER" id="PTHR12526:SF634">
    <property type="entry name" value="BLL3361 PROTEIN"/>
    <property type="match status" value="1"/>
</dbReference>
<dbReference type="SUPFAM" id="SSF53756">
    <property type="entry name" value="UDP-Glycosyltransferase/glycogen phosphorylase"/>
    <property type="match status" value="1"/>
</dbReference>
<sequence length="559" mass="63876">MSHPARIFGTLHPFVESGDILGRTVANSTFLTALIDADYFDEYHFFLANNSQIETLERFFYNNYPKLDKKRILLALRKDLPDAIIKNDYFCFHLSDSIADTAPLCALRNALAKNIFPVTGVTHSLSYVRYLPHFLAQLWQGCTVRDAIIVTSTDGVKVVNNIFEQLSQHFHSQDLKRPELKRIPLGINTKMFASPDSKEKIKDKEQARKRLNIPQNSRVALVLGRFSHYSKMDLLPLLKALQRAISLGLDTKNFVLILAGAKDKDDITPYQIQKFAQKLGIQTILKESPSEEEKKQLFNIADIFISPSDNIQETFGITIIEAALAGLAVLASDYDGYKDLVQHNTTGLLIPTIGFSSTKASDVLGGFLFDSQYHLRLSQQTALNIPLFAEYLIKLVNNSELCIELGRNAYKNALEKYDWNLVIKQYINYWEELNAKGISQAERERLKNISHPFNHNFSNVFGHYTTSQLGDELLLKRSEFGTAFYNNKDFPVIYAEIEALVSQEFLKKLMFVARKACTVKELRELFFEYNKIETPNILDQENAEFILLWCLKQDLLELV</sequence>
<gene>
    <name evidence="2" type="ORF">SAMN02745728_01377</name>
</gene>